<dbReference type="AlphaFoldDB" id="A0A061RXJ3"/>
<gene>
    <name evidence="2" type="ORF">TSPGSL018_19648</name>
</gene>
<dbReference type="Gene3D" id="2.60.40.4370">
    <property type="match status" value="1"/>
</dbReference>
<dbReference type="GO" id="GO:0000127">
    <property type="term" value="C:transcription factor TFIIIC complex"/>
    <property type="evidence" value="ECO:0007669"/>
    <property type="project" value="TreeGrafter"/>
</dbReference>
<dbReference type="GO" id="GO:0006383">
    <property type="term" value="P:transcription by RNA polymerase III"/>
    <property type="evidence" value="ECO:0007669"/>
    <property type="project" value="InterPro"/>
</dbReference>
<feature type="domain" description="Transcription factor TFIIIC triple barrel" evidence="1">
    <location>
        <begin position="34"/>
        <end position="120"/>
    </location>
</feature>
<dbReference type="PANTHER" id="PTHR21860">
    <property type="entry name" value="TRANSCRIPTION INITIATION FACTOR IIIC TFIIIC , POLYPEPTIDE 6-RELATED"/>
    <property type="match status" value="1"/>
</dbReference>
<sequence length="134" mass="14992">SLIFPESRQLCEIRMSDTNYSRSQEGQCIELKGEQELQHVLVELEGDIASDEIEPGTSYELKGLDTESPELRLGNGSRWQGRYEESIGTILLFDHDRREKDKELAGCCGRTELRLIFTRVSDSAGQKAPGAQGS</sequence>
<evidence type="ECO:0000259" key="1">
    <source>
        <dbReference type="Pfam" id="PF10419"/>
    </source>
</evidence>
<dbReference type="PANTHER" id="PTHR21860:SF2">
    <property type="entry name" value="GENERAL TRANSCRIPTION FACTOR 3C POLYPEPTIDE 6"/>
    <property type="match status" value="1"/>
</dbReference>
<feature type="non-terminal residue" evidence="2">
    <location>
        <position position="1"/>
    </location>
</feature>
<dbReference type="Pfam" id="PF10419">
    <property type="entry name" value="TFIIIC_sub6"/>
    <property type="match status" value="1"/>
</dbReference>
<protein>
    <recommendedName>
        <fullName evidence="1">Transcription factor TFIIIC triple barrel domain-containing protein</fullName>
    </recommendedName>
</protein>
<name>A0A061RXJ3_9CHLO</name>
<accession>A0A061RXJ3</accession>
<dbReference type="InterPro" id="IPR042771">
    <property type="entry name" value="GTF3C6-like"/>
</dbReference>
<evidence type="ECO:0000313" key="2">
    <source>
        <dbReference type="EMBL" id="JAC76643.1"/>
    </source>
</evidence>
<reference evidence="2" key="1">
    <citation type="submission" date="2014-05" db="EMBL/GenBank/DDBJ databases">
        <title>The transcriptome of the halophilic microalga Tetraselmis sp. GSL018 isolated from the Great Salt Lake, Utah.</title>
        <authorList>
            <person name="Jinkerson R.E."/>
            <person name="D'Adamo S."/>
            <person name="Posewitz M.C."/>
        </authorList>
    </citation>
    <scope>NUCLEOTIDE SEQUENCE</scope>
    <source>
        <strain evidence="2">GSL018</strain>
    </source>
</reference>
<dbReference type="EMBL" id="GBEZ01008921">
    <property type="protein sequence ID" value="JAC76643.1"/>
    <property type="molecule type" value="Transcribed_RNA"/>
</dbReference>
<proteinExistence type="predicted"/>
<dbReference type="InterPro" id="IPR019481">
    <property type="entry name" value="TFIIIC_triple_barrel"/>
</dbReference>
<organism evidence="2">
    <name type="scientific">Tetraselmis sp. GSL018</name>
    <dbReference type="NCBI Taxonomy" id="582737"/>
    <lineage>
        <taxon>Eukaryota</taxon>
        <taxon>Viridiplantae</taxon>
        <taxon>Chlorophyta</taxon>
        <taxon>core chlorophytes</taxon>
        <taxon>Chlorodendrophyceae</taxon>
        <taxon>Chlorodendrales</taxon>
        <taxon>Chlorodendraceae</taxon>
        <taxon>Tetraselmis</taxon>
    </lineage>
</organism>